<organism evidence="6 7">
    <name type="scientific">Chryseobacterium luquanense</name>
    <dbReference type="NCBI Taxonomy" id="2983766"/>
    <lineage>
        <taxon>Bacteria</taxon>
        <taxon>Pseudomonadati</taxon>
        <taxon>Bacteroidota</taxon>
        <taxon>Flavobacteriia</taxon>
        <taxon>Flavobacteriales</taxon>
        <taxon>Weeksellaceae</taxon>
        <taxon>Chryseobacterium group</taxon>
        <taxon>Chryseobacterium</taxon>
    </lineage>
</organism>
<dbReference type="PANTHER" id="PTHR11019:SF159">
    <property type="entry name" value="TRANSCRIPTIONAL REGULATOR-RELATED"/>
    <property type="match status" value="1"/>
</dbReference>
<accession>A0ABT3Y7Q0</accession>
<keyword evidence="3" id="KW-0804">Transcription</keyword>
<dbReference type="Pfam" id="PF02311">
    <property type="entry name" value="AraC_binding"/>
    <property type="match status" value="1"/>
</dbReference>
<dbReference type="CDD" id="cd00093">
    <property type="entry name" value="HTH_XRE"/>
    <property type="match status" value="1"/>
</dbReference>
<dbReference type="EMBL" id="JAOVZV010000020">
    <property type="protein sequence ID" value="MCX8534091.1"/>
    <property type="molecule type" value="Genomic_DNA"/>
</dbReference>
<evidence type="ECO:0000259" key="5">
    <source>
        <dbReference type="PROSITE" id="PS50943"/>
    </source>
</evidence>
<sequence length="270" mass="31629">MQNAKSKCSLTEQENGFFDDSIEKRAYIWYEENWQHDDYEHLHQRAQLTFVKEGYQYFHIDDKIYLVPQNHVIWIPSLQKHKITSEAETVKLMVSLFKHIPENDFYGKVHVFLAPSVLKEMLLYASKWNKLTEENNEQEVFMNALLTSLPNFCDENLSLQIPIPSDKRLLEVCEFISESYHENHSIEELAEKANLSTRSLQRIFKQETGISVKKYIQLIKILKSVELIDSSQFTLSEIAYKVGYKSLSAFTSSYLAVMNVKPKIIKKVTF</sequence>
<proteinExistence type="predicted"/>
<evidence type="ECO:0000313" key="7">
    <source>
        <dbReference type="Proteomes" id="UP001070176"/>
    </source>
</evidence>
<reference evidence="6" key="1">
    <citation type="submission" date="2022-10" db="EMBL/GenBank/DDBJ databases">
        <title>Chryseobacterium sp. nov., a novel bacterial species.</title>
        <authorList>
            <person name="Cao Y."/>
        </authorList>
    </citation>
    <scope>NUCLEOTIDE SEQUENCE</scope>
    <source>
        <strain evidence="6">KC 927</strain>
    </source>
</reference>
<dbReference type="Pfam" id="PF12833">
    <property type="entry name" value="HTH_18"/>
    <property type="match status" value="1"/>
</dbReference>
<evidence type="ECO:0000256" key="1">
    <source>
        <dbReference type="ARBA" id="ARBA00023015"/>
    </source>
</evidence>
<gene>
    <name evidence="6" type="ORF">OEA66_17220</name>
</gene>
<dbReference type="Proteomes" id="UP001070176">
    <property type="component" value="Unassembled WGS sequence"/>
</dbReference>
<dbReference type="PROSITE" id="PS50943">
    <property type="entry name" value="HTH_CROC1"/>
    <property type="match status" value="1"/>
</dbReference>
<dbReference type="InterPro" id="IPR018062">
    <property type="entry name" value="HTH_AraC-typ_CS"/>
</dbReference>
<evidence type="ECO:0000256" key="3">
    <source>
        <dbReference type="ARBA" id="ARBA00023163"/>
    </source>
</evidence>
<dbReference type="InterPro" id="IPR011051">
    <property type="entry name" value="RmlC_Cupin_sf"/>
</dbReference>
<evidence type="ECO:0000259" key="4">
    <source>
        <dbReference type="PROSITE" id="PS01124"/>
    </source>
</evidence>
<name>A0ABT3Y7Q0_9FLAO</name>
<dbReference type="InterPro" id="IPR014710">
    <property type="entry name" value="RmlC-like_jellyroll"/>
</dbReference>
<feature type="domain" description="HTH cro/C1-type" evidence="5">
    <location>
        <begin position="185"/>
        <end position="228"/>
    </location>
</feature>
<keyword evidence="1" id="KW-0805">Transcription regulation</keyword>
<dbReference type="InterPro" id="IPR001387">
    <property type="entry name" value="Cro/C1-type_HTH"/>
</dbReference>
<dbReference type="InterPro" id="IPR003313">
    <property type="entry name" value="AraC-bd"/>
</dbReference>
<evidence type="ECO:0000313" key="6">
    <source>
        <dbReference type="EMBL" id="MCX8534091.1"/>
    </source>
</evidence>
<dbReference type="RefSeq" id="WP_267282544.1">
    <property type="nucleotide sequence ID" value="NZ_JAOVZV010000020.1"/>
</dbReference>
<dbReference type="InterPro" id="IPR018060">
    <property type="entry name" value="HTH_AraC"/>
</dbReference>
<dbReference type="SUPFAM" id="SSF51182">
    <property type="entry name" value="RmlC-like cupins"/>
    <property type="match status" value="1"/>
</dbReference>
<dbReference type="SUPFAM" id="SSF46689">
    <property type="entry name" value="Homeodomain-like"/>
    <property type="match status" value="2"/>
</dbReference>
<dbReference type="InterPro" id="IPR009057">
    <property type="entry name" value="Homeodomain-like_sf"/>
</dbReference>
<keyword evidence="7" id="KW-1185">Reference proteome</keyword>
<dbReference type="PROSITE" id="PS00041">
    <property type="entry name" value="HTH_ARAC_FAMILY_1"/>
    <property type="match status" value="1"/>
</dbReference>
<feature type="domain" description="HTH araC/xylS-type" evidence="4">
    <location>
        <begin position="170"/>
        <end position="268"/>
    </location>
</feature>
<dbReference type="PROSITE" id="PS01124">
    <property type="entry name" value="HTH_ARAC_FAMILY_2"/>
    <property type="match status" value="1"/>
</dbReference>
<dbReference type="PANTHER" id="PTHR11019">
    <property type="entry name" value="HTH-TYPE TRANSCRIPTIONAL REGULATOR NIMR"/>
    <property type="match status" value="1"/>
</dbReference>
<comment type="caution">
    <text evidence="6">The sequence shown here is derived from an EMBL/GenBank/DDBJ whole genome shotgun (WGS) entry which is preliminary data.</text>
</comment>
<evidence type="ECO:0000256" key="2">
    <source>
        <dbReference type="ARBA" id="ARBA00023125"/>
    </source>
</evidence>
<dbReference type="SMART" id="SM00342">
    <property type="entry name" value="HTH_ARAC"/>
    <property type="match status" value="1"/>
</dbReference>
<dbReference type="Gene3D" id="2.60.120.10">
    <property type="entry name" value="Jelly Rolls"/>
    <property type="match status" value="1"/>
</dbReference>
<keyword evidence="2" id="KW-0238">DNA-binding</keyword>
<dbReference type="Gene3D" id="1.10.10.60">
    <property type="entry name" value="Homeodomain-like"/>
    <property type="match status" value="2"/>
</dbReference>
<protein>
    <submittedName>
        <fullName evidence="6">AraC family transcriptional regulator</fullName>
    </submittedName>
</protein>